<comment type="caution">
    <text evidence="1">The sequence shown here is derived from an EMBL/GenBank/DDBJ whole genome shotgun (WGS) entry which is preliminary data.</text>
</comment>
<reference evidence="1 2" key="1">
    <citation type="submission" date="2019-09" db="EMBL/GenBank/DDBJ databases">
        <title>Salinarimonas rosea gen. nov., sp. nov., a new member of the a-2 subgroup of the Proteobacteria.</title>
        <authorList>
            <person name="Liu J."/>
        </authorList>
    </citation>
    <scope>NUCLEOTIDE SEQUENCE [LARGE SCALE GENOMIC DNA]</scope>
    <source>
        <strain evidence="1 2">BN140002</strain>
    </source>
</reference>
<organism evidence="1 2">
    <name type="scientific">Salinarimonas soli</name>
    <dbReference type="NCBI Taxonomy" id="1638099"/>
    <lineage>
        <taxon>Bacteria</taxon>
        <taxon>Pseudomonadati</taxon>
        <taxon>Pseudomonadota</taxon>
        <taxon>Alphaproteobacteria</taxon>
        <taxon>Hyphomicrobiales</taxon>
        <taxon>Salinarimonadaceae</taxon>
        <taxon>Salinarimonas</taxon>
    </lineage>
</organism>
<protein>
    <submittedName>
        <fullName evidence="1">Uncharacterized protein</fullName>
    </submittedName>
</protein>
<dbReference type="RefSeq" id="WP_149818237.1">
    <property type="nucleotide sequence ID" value="NZ_VUOA01000023.1"/>
</dbReference>
<dbReference type="AlphaFoldDB" id="A0A5B2VC62"/>
<reference evidence="1 2" key="2">
    <citation type="submission" date="2019-09" db="EMBL/GenBank/DDBJ databases">
        <authorList>
            <person name="Jin C."/>
        </authorList>
    </citation>
    <scope>NUCLEOTIDE SEQUENCE [LARGE SCALE GENOMIC DNA]</scope>
    <source>
        <strain evidence="1 2">BN140002</strain>
    </source>
</reference>
<keyword evidence="2" id="KW-1185">Reference proteome</keyword>
<dbReference type="EMBL" id="VUOA01000023">
    <property type="protein sequence ID" value="KAA2236711.1"/>
    <property type="molecule type" value="Genomic_DNA"/>
</dbReference>
<dbReference type="Proteomes" id="UP000323142">
    <property type="component" value="Unassembled WGS sequence"/>
</dbReference>
<sequence>MAQANPYRTARPQPALRAAETATGFKPVALPALAAALRQVRETQTVDAAARELPPILRKEAVLG</sequence>
<evidence type="ECO:0000313" key="1">
    <source>
        <dbReference type="EMBL" id="KAA2236711.1"/>
    </source>
</evidence>
<evidence type="ECO:0000313" key="2">
    <source>
        <dbReference type="Proteomes" id="UP000323142"/>
    </source>
</evidence>
<gene>
    <name evidence="1" type="ORF">F0L46_13160</name>
</gene>
<name>A0A5B2VC62_9HYPH</name>
<accession>A0A5B2VC62</accession>
<proteinExistence type="predicted"/>